<keyword evidence="6" id="KW-0614">Plasmid</keyword>
<organism evidence="6 7">
    <name type="scientific">Shewanella aestuarii</name>
    <dbReference type="NCBI Taxonomy" id="1028752"/>
    <lineage>
        <taxon>Bacteria</taxon>
        <taxon>Pseudomonadati</taxon>
        <taxon>Pseudomonadota</taxon>
        <taxon>Gammaproteobacteria</taxon>
        <taxon>Alteromonadales</taxon>
        <taxon>Shewanellaceae</taxon>
        <taxon>Shewanella</taxon>
    </lineage>
</organism>
<gene>
    <name evidence="6" type="ORF">HBH39_19205</name>
</gene>
<keyword evidence="4" id="KW-0963">Cytoplasm</keyword>
<comment type="subcellular location">
    <subcellularLocation>
        <location evidence="1">Cytoplasm</location>
        <location evidence="1">Nucleoid</location>
    </subcellularLocation>
</comment>
<evidence type="ECO:0000256" key="3">
    <source>
        <dbReference type="ARBA" id="ARBA00022296"/>
    </source>
</evidence>
<evidence type="ECO:0000313" key="6">
    <source>
        <dbReference type="EMBL" id="QIR16605.1"/>
    </source>
</evidence>
<dbReference type="KEGG" id="saes:HBH39_19205"/>
<dbReference type="GO" id="GO:0000018">
    <property type="term" value="P:regulation of DNA recombination"/>
    <property type="evidence" value="ECO:0007669"/>
    <property type="project" value="TreeGrafter"/>
</dbReference>
<dbReference type="GO" id="GO:0043590">
    <property type="term" value="C:bacterial nucleoid"/>
    <property type="evidence" value="ECO:0007669"/>
    <property type="project" value="TreeGrafter"/>
</dbReference>
<accession>A0A6G9QRC5</accession>
<dbReference type="RefSeq" id="WP_167680433.1">
    <property type="nucleotide sequence ID" value="NZ_CP050315.1"/>
</dbReference>
<dbReference type="Pfam" id="PF04381">
    <property type="entry name" value="RdgC"/>
    <property type="match status" value="1"/>
</dbReference>
<proteinExistence type="inferred from homology"/>
<geneLocation type="plasmid" evidence="6 7">
    <name>pPN3F2_2</name>
</geneLocation>
<evidence type="ECO:0000313" key="7">
    <source>
        <dbReference type="Proteomes" id="UP000502608"/>
    </source>
</evidence>
<reference evidence="6 7" key="1">
    <citation type="submission" date="2020-03" db="EMBL/GenBank/DDBJ databases">
        <title>Complete genome sequence of Shewanella sp.</title>
        <authorList>
            <person name="Kim Y.-S."/>
            <person name="Kim S.-J."/>
            <person name="Jung H.-K."/>
            <person name="Kim K.-H."/>
        </authorList>
    </citation>
    <scope>NUCLEOTIDE SEQUENCE [LARGE SCALE GENOMIC DNA]</scope>
    <source>
        <strain evidence="6 7">PN3F2</strain>
        <plasmid evidence="6 7">pPN3F2_2</plasmid>
    </source>
</reference>
<evidence type="ECO:0000256" key="4">
    <source>
        <dbReference type="ARBA" id="ARBA00022490"/>
    </source>
</evidence>
<comment type="similarity">
    <text evidence="2">Belongs to the RdgC family.</text>
</comment>
<protein>
    <recommendedName>
        <fullName evidence="3">Recombination-associated protein RdgC</fullName>
    </recommendedName>
</protein>
<dbReference type="PANTHER" id="PTHR38103">
    <property type="entry name" value="RECOMBINATION-ASSOCIATED PROTEIN RDGC"/>
    <property type="match status" value="1"/>
</dbReference>
<name>A0A6G9QRC5_9GAMM</name>
<evidence type="ECO:0000256" key="5">
    <source>
        <dbReference type="ARBA" id="ARBA00023172"/>
    </source>
</evidence>
<dbReference type="EMBL" id="CP050315">
    <property type="protein sequence ID" value="QIR16605.1"/>
    <property type="molecule type" value="Genomic_DNA"/>
</dbReference>
<dbReference type="PANTHER" id="PTHR38103:SF1">
    <property type="entry name" value="RECOMBINATION-ASSOCIATED PROTEIN RDGC"/>
    <property type="match status" value="1"/>
</dbReference>
<evidence type="ECO:0000256" key="1">
    <source>
        <dbReference type="ARBA" id="ARBA00004453"/>
    </source>
</evidence>
<dbReference type="Proteomes" id="UP000502608">
    <property type="component" value="Plasmid pPN3F2_2"/>
</dbReference>
<evidence type="ECO:0000256" key="2">
    <source>
        <dbReference type="ARBA" id="ARBA00008657"/>
    </source>
</evidence>
<dbReference type="GO" id="GO:0003690">
    <property type="term" value="F:double-stranded DNA binding"/>
    <property type="evidence" value="ECO:0007669"/>
    <property type="project" value="TreeGrafter"/>
</dbReference>
<dbReference type="InterPro" id="IPR007476">
    <property type="entry name" value="RdgC"/>
</dbReference>
<keyword evidence="7" id="KW-1185">Reference proteome</keyword>
<dbReference type="GO" id="GO:0006310">
    <property type="term" value="P:DNA recombination"/>
    <property type="evidence" value="ECO:0007669"/>
    <property type="project" value="UniProtKB-KW"/>
</dbReference>
<keyword evidence="5" id="KW-0233">DNA recombination</keyword>
<dbReference type="AlphaFoldDB" id="A0A6G9QRC5"/>
<sequence length="319" mass="35423">MFSSFCIYKLDPDCDGKLLEEAFWDGVATKHTIVPFSDLPESVAKGVDRVHGFCTATPQLGDKSINFHSSDFTILNYCIETKKVKPAILKRTIAKLEKKALAESGQPFVSKEQKKEIKALARIMELKRAVEDRSETLIVLNRSENWLVVGAGSDKKCDEIMSTIRTLIDSFPVTLAKSSAASTIFTDWVKSGVTPDDSRLNDSCTLMSNTLGSSATYKHQSVATDEEILKNIEKNKEVVSLSLSVGDESNEFGVVSFNIADTLKVSGFKFKALKKDKDSKDESDNADANIFLFLQHLSTVYHFIEDNIINYTVDADEFS</sequence>